<dbReference type="GO" id="GO:0003677">
    <property type="term" value="F:DNA binding"/>
    <property type="evidence" value="ECO:0007669"/>
    <property type="project" value="InterPro"/>
</dbReference>
<dbReference type="Gene3D" id="3.40.50.300">
    <property type="entry name" value="P-loop containing nucleotide triphosphate hydrolases"/>
    <property type="match status" value="2"/>
</dbReference>
<keyword evidence="4" id="KW-1185">Reference proteome</keyword>
<dbReference type="InterPro" id="IPR025202">
    <property type="entry name" value="PLD-like_dom"/>
</dbReference>
<name>A0A3Q8WTF7_9ACTO</name>
<evidence type="ECO:0000259" key="1">
    <source>
        <dbReference type="PROSITE" id="PS51192"/>
    </source>
</evidence>
<dbReference type="Pfam" id="PF13091">
    <property type="entry name" value="PLDc_2"/>
    <property type="match status" value="1"/>
</dbReference>
<evidence type="ECO:0000313" key="3">
    <source>
        <dbReference type="EMBL" id="AZN29889.1"/>
    </source>
</evidence>
<dbReference type="InterPro" id="IPR014001">
    <property type="entry name" value="Helicase_ATP-bd"/>
</dbReference>
<dbReference type="GO" id="GO:0005524">
    <property type="term" value="F:ATP binding"/>
    <property type="evidence" value="ECO:0007669"/>
    <property type="project" value="InterPro"/>
</dbReference>
<accession>A0A3Q8WTF7</accession>
<dbReference type="InterPro" id="IPR006935">
    <property type="entry name" value="Helicase/UvrB_N"/>
</dbReference>
<feature type="domain" description="Helicase C-terminal" evidence="2">
    <location>
        <begin position="546"/>
        <end position="704"/>
    </location>
</feature>
<dbReference type="InterPro" id="IPR001650">
    <property type="entry name" value="Helicase_C-like"/>
</dbReference>
<dbReference type="AlphaFoldDB" id="A0A3Q8WTF7"/>
<dbReference type="SUPFAM" id="SSF52540">
    <property type="entry name" value="P-loop containing nucleoside triphosphate hydrolases"/>
    <property type="match status" value="1"/>
</dbReference>
<evidence type="ECO:0000313" key="4">
    <source>
        <dbReference type="Proteomes" id="UP000270021"/>
    </source>
</evidence>
<evidence type="ECO:0000259" key="2">
    <source>
        <dbReference type="PROSITE" id="PS51194"/>
    </source>
</evidence>
<sequence>MSNGDKAMLPYGLYELVESRALPADDFPADGVAGWSDVEEAERIKVLATYVAQRLEHQLNTAEKSDRVAIINSVLAQVDPEDRILWKEPKSGTFRQLTSLRPAGAADIVEPLRPLSDVSLLTNSPQQPSFTREISREMASADRVELLCSFLKLSGVNVVRGALEELRWRGVPMRVIATTYMGATDAKAVQELHDLGAEVKISYQNASTRLHAKAWLFERNSGFSTGYVGSSNLSAAAMTDGLEWNVRLSNVLTPGVLAQFRAAFDGYWNDPEFVTYSPEQFEELESALRRARSSTGERRLLAAVDTSFLEVFPRPHQSLMLDHLAAERSRGHHRNLVVAATGTGKTILSALDFRNLTEALDRPTLLFVAHRESILLQAREAFRAVVRRRGFGEMLVGGKYPHDGRHVFASIQSLSRGWLERFGPEHFDVVIIDEFHHAEASTYRAVLDYLKPKELVGLTATPERSDGIDVSDEFFDGRVATELRLWDALDADLLVPFHYFGIADGTDLRSVRVRQGAYDPAELDNLYLDESEGSQGKTRLRVIFEEVEQKIADPQRMKALGFCASKKHAHFMADVFNRAGIGAVSLVGEDNEDVRGDAVTRLLNPDDPLAIIFTVDIFNEGIDIPDVDTILMLRPTQSPTLFQQQLGRGLRRAPGKSVLTVLDFVGNQSGLYRFERKYKAFARGERLSTAAVEQDFPDLPPGCNIELDQFTREQIIAGIKQSLQVRTPVLVDEVRTFAEAGAESMRPRLADFLRDTGRDFGHIYGRKVKRASGRSPQNAFVTWTYLLAHSRVEDDLLELFADDRFVDINNRVASLLHVNDPVRQEGYLRLLRSATCEAEMSDAERRLAWMLVYSVWITGRFAQGEPKFTLDEALARLRQYPAFADELDEVWQIVAERDRSVVKPVPELAGRSPLLTHGTYSREELFAGLALHETSAQRAPGSAVEGVMESRALDSVALLVTLEKTEKHYSPQTMYKDYAVSEEEFAWDSQNATTPDSRLGLMYQGIGEERMPLLFVRRSKPSQSVPNATEPYTFLGPVRYVRHEGSQPMHVTWHLERPMPAELFNIARVAA</sequence>
<dbReference type="CDD" id="cd18032">
    <property type="entry name" value="DEXHc_RE_I_III_res"/>
    <property type="match status" value="1"/>
</dbReference>
<dbReference type="CDD" id="cd18799">
    <property type="entry name" value="SF2_C_EcoAI-like"/>
    <property type="match status" value="1"/>
</dbReference>
<gene>
    <name evidence="3" type="ORF">EJO69_05915</name>
</gene>
<dbReference type="Gene3D" id="3.30.870.10">
    <property type="entry name" value="Endonuclease Chain A"/>
    <property type="match status" value="1"/>
</dbReference>
<dbReference type="EMBL" id="CP034438">
    <property type="protein sequence ID" value="AZN29889.1"/>
    <property type="molecule type" value="Genomic_DNA"/>
</dbReference>
<dbReference type="PANTHER" id="PTHR47396">
    <property type="entry name" value="TYPE I RESTRICTION ENZYME ECOKI R PROTEIN"/>
    <property type="match status" value="1"/>
</dbReference>
<dbReference type="GO" id="GO:0005829">
    <property type="term" value="C:cytosol"/>
    <property type="evidence" value="ECO:0007669"/>
    <property type="project" value="TreeGrafter"/>
</dbReference>
<dbReference type="REBASE" id="286026">
    <property type="entry name" value="Fsa33148ORF5915P"/>
</dbReference>
<dbReference type="KEGG" id="fsl:EJO69_05915"/>
<dbReference type="Pfam" id="PF04851">
    <property type="entry name" value="ResIII"/>
    <property type="match status" value="1"/>
</dbReference>
<dbReference type="Proteomes" id="UP000270021">
    <property type="component" value="Chromosome"/>
</dbReference>
<dbReference type="InterPro" id="IPR027417">
    <property type="entry name" value="P-loop_NTPase"/>
</dbReference>
<proteinExistence type="predicted"/>
<dbReference type="PROSITE" id="PS51194">
    <property type="entry name" value="HELICASE_CTER"/>
    <property type="match status" value="1"/>
</dbReference>
<protein>
    <submittedName>
        <fullName evidence="3">DUF3427 domain-containing protein</fullName>
    </submittedName>
</protein>
<dbReference type="OrthoDB" id="9776021at2"/>
<dbReference type="GO" id="GO:0016787">
    <property type="term" value="F:hydrolase activity"/>
    <property type="evidence" value="ECO:0007669"/>
    <property type="project" value="InterPro"/>
</dbReference>
<dbReference type="InterPro" id="IPR050742">
    <property type="entry name" value="Helicase_Restrict-Modif_Enz"/>
</dbReference>
<dbReference type="InterPro" id="IPR021835">
    <property type="entry name" value="DUF3427"/>
</dbReference>
<organism evidence="3 4">
    <name type="scientific">Flaviflexus salsibiostraticola</name>
    <dbReference type="NCBI Taxonomy" id="1282737"/>
    <lineage>
        <taxon>Bacteria</taxon>
        <taxon>Bacillati</taxon>
        <taxon>Actinomycetota</taxon>
        <taxon>Actinomycetes</taxon>
        <taxon>Actinomycetales</taxon>
        <taxon>Actinomycetaceae</taxon>
        <taxon>Flaviflexus</taxon>
    </lineage>
</organism>
<dbReference type="Pfam" id="PF00271">
    <property type="entry name" value="Helicase_C"/>
    <property type="match status" value="1"/>
</dbReference>
<dbReference type="SUPFAM" id="SSF56024">
    <property type="entry name" value="Phospholipase D/nuclease"/>
    <property type="match status" value="1"/>
</dbReference>
<reference evidence="3 4" key="1">
    <citation type="submission" date="2018-12" db="EMBL/GenBank/DDBJ databases">
        <title>Complete genome sequence of Flaviflexus salsibiostraticola KCTC 33148.</title>
        <authorList>
            <person name="Bae J.-W."/>
        </authorList>
    </citation>
    <scope>NUCLEOTIDE SEQUENCE [LARGE SCALE GENOMIC DNA]</scope>
    <source>
        <strain evidence="3 4">KCTC 33148</strain>
    </source>
</reference>
<dbReference type="PROSITE" id="PS51192">
    <property type="entry name" value="HELICASE_ATP_BIND_1"/>
    <property type="match status" value="1"/>
</dbReference>
<dbReference type="RefSeq" id="WP_126040156.1">
    <property type="nucleotide sequence ID" value="NZ_CP034438.1"/>
</dbReference>
<dbReference type="Pfam" id="PF11907">
    <property type="entry name" value="DUF3427"/>
    <property type="match status" value="1"/>
</dbReference>
<feature type="domain" description="Helicase ATP-binding" evidence="1">
    <location>
        <begin position="326"/>
        <end position="480"/>
    </location>
</feature>
<dbReference type="SMART" id="SM00487">
    <property type="entry name" value="DEXDc"/>
    <property type="match status" value="1"/>
</dbReference>
<dbReference type="PANTHER" id="PTHR47396:SF1">
    <property type="entry name" value="ATP-DEPENDENT HELICASE IRC3-RELATED"/>
    <property type="match status" value="1"/>
</dbReference>
<dbReference type="SMART" id="SM00490">
    <property type="entry name" value="HELICc"/>
    <property type="match status" value="1"/>
</dbReference>